<gene>
    <name evidence="6" type="ORF">MoryE10_15340</name>
</gene>
<organism evidence="6 7">
    <name type="scientific">Methylogaea oryzae</name>
    <dbReference type="NCBI Taxonomy" id="1295382"/>
    <lineage>
        <taxon>Bacteria</taxon>
        <taxon>Pseudomonadati</taxon>
        <taxon>Pseudomonadota</taxon>
        <taxon>Gammaproteobacteria</taxon>
        <taxon>Methylococcales</taxon>
        <taxon>Methylococcaceae</taxon>
        <taxon>Methylogaea</taxon>
    </lineage>
</organism>
<dbReference type="KEGG" id="moz:MoryE10_15340"/>
<keyword evidence="4" id="KW-0732">Signal</keyword>
<evidence type="ECO:0000256" key="4">
    <source>
        <dbReference type="SAM" id="SignalP"/>
    </source>
</evidence>
<dbReference type="RefSeq" id="WP_246598990.1">
    <property type="nucleotide sequence ID" value="NZ_AP019782.1"/>
</dbReference>
<evidence type="ECO:0000256" key="3">
    <source>
        <dbReference type="PROSITE-ProRule" id="PRU00433"/>
    </source>
</evidence>
<evidence type="ECO:0000259" key="5">
    <source>
        <dbReference type="PROSITE" id="PS51007"/>
    </source>
</evidence>
<evidence type="ECO:0000313" key="7">
    <source>
        <dbReference type="Proteomes" id="UP000824988"/>
    </source>
</evidence>
<dbReference type="InterPro" id="IPR009056">
    <property type="entry name" value="Cyt_c-like_dom"/>
</dbReference>
<reference evidence="6" key="1">
    <citation type="submission" date="2019-06" db="EMBL/GenBank/DDBJ databases">
        <title>Complete genome sequence of Methylogaea oryzae strain JCM16910.</title>
        <authorList>
            <person name="Asakawa S."/>
        </authorList>
    </citation>
    <scope>NUCLEOTIDE SEQUENCE</scope>
    <source>
        <strain evidence="6">E10</strain>
    </source>
</reference>
<feature type="chain" id="PRO_5034296815" description="Cytochrome c domain-containing protein" evidence="4">
    <location>
        <begin position="25"/>
        <end position="114"/>
    </location>
</feature>
<feature type="signal peptide" evidence="4">
    <location>
        <begin position="1"/>
        <end position="24"/>
    </location>
</feature>
<sequence length="114" mass="11996">MKFAQCLKGVILASGVMFAGAAMAEGDAAIGEKIYQRALGSGCGKCHDSASNPNLFESVKKLSRDEFKTVMEKGRAGMPPILAAGVMNLPFVKSANLTEDQAVDALIAYLKKGK</sequence>
<dbReference type="PROSITE" id="PS51007">
    <property type="entry name" value="CYTC"/>
    <property type="match status" value="1"/>
</dbReference>
<evidence type="ECO:0000256" key="1">
    <source>
        <dbReference type="ARBA" id="ARBA00022723"/>
    </source>
</evidence>
<proteinExistence type="predicted"/>
<keyword evidence="3" id="KW-0349">Heme</keyword>
<dbReference type="Pfam" id="PF13442">
    <property type="entry name" value="Cytochrome_CBB3"/>
    <property type="match status" value="1"/>
</dbReference>
<dbReference type="GO" id="GO:0020037">
    <property type="term" value="F:heme binding"/>
    <property type="evidence" value="ECO:0007669"/>
    <property type="project" value="InterPro"/>
</dbReference>
<evidence type="ECO:0000256" key="2">
    <source>
        <dbReference type="ARBA" id="ARBA00023004"/>
    </source>
</evidence>
<keyword evidence="1 3" id="KW-0479">Metal-binding</keyword>
<dbReference type="AlphaFoldDB" id="A0A8D4VMJ4"/>
<dbReference type="EMBL" id="AP019782">
    <property type="protein sequence ID" value="BBL70928.1"/>
    <property type="molecule type" value="Genomic_DNA"/>
</dbReference>
<dbReference type="GO" id="GO:0046872">
    <property type="term" value="F:metal ion binding"/>
    <property type="evidence" value="ECO:0007669"/>
    <property type="project" value="UniProtKB-KW"/>
</dbReference>
<evidence type="ECO:0000313" key="6">
    <source>
        <dbReference type="EMBL" id="BBL70928.1"/>
    </source>
</evidence>
<dbReference type="Proteomes" id="UP000824988">
    <property type="component" value="Chromosome"/>
</dbReference>
<keyword evidence="7" id="KW-1185">Reference proteome</keyword>
<accession>A0A8D4VMJ4</accession>
<name>A0A8D4VMJ4_9GAMM</name>
<dbReference type="GO" id="GO:0009055">
    <property type="term" value="F:electron transfer activity"/>
    <property type="evidence" value="ECO:0007669"/>
    <property type="project" value="InterPro"/>
</dbReference>
<feature type="domain" description="Cytochrome c" evidence="5">
    <location>
        <begin position="26"/>
        <end position="114"/>
    </location>
</feature>
<protein>
    <recommendedName>
        <fullName evidence="5">Cytochrome c domain-containing protein</fullName>
    </recommendedName>
</protein>
<keyword evidence="2 3" id="KW-0408">Iron</keyword>